<sequence>MSGIFACCFRRKPVRKANVDEESRLIPDPPQASSSSPLPSTIPYGSGSGLDKDRLGGIVQAKQGKMVNVSAFVPFNLYSAASSSNSPARAGSTSVTRYAFPAPVTPLSPLEPTHSDVQAQSDSHSRSVSRNASNLEQHQPPPGWDPNARRSSLHLSESDTSLHHHNRGPGPALMRSSSFHHQPVLGVRLVSGGSTTGSVASRRGRSRVKGVGLGLAFHDVTSASASASEENVGGVEGTTNAYIRGPAPPPPAPTSSPTDTQPPHTPPKLVTTPPPFAIRDIGNITIGWDD</sequence>
<evidence type="ECO:0000256" key="1">
    <source>
        <dbReference type="SAM" id="MobiDB-lite"/>
    </source>
</evidence>
<organism evidence="2 3">
    <name type="scientific">Moniliophthora roreri</name>
    <name type="common">Frosty pod rot fungus</name>
    <name type="synonym">Monilia roreri</name>
    <dbReference type="NCBI Taxonomy" id="221103"/>
    <lineage>
        <taxon>Eukaryota</taxon>
        <taxon>Fungi</taxon>
        <taxon>Dikarya</taxon>
        <taxon>Basidiomycota</taxon>
        <taxon>Agaricomycotina</taxon>
        <taxon>Agaricomycetes</taxon>
        <taxon>Agaricomycetidae</taxon>
        <taxon>Agaricales</taxon>
        <taxon>Marasmiineae</taxon>
        <taxon>Marasmiaceae</taxon>
        <taxon>Moniliophthora</taxon>
    </lineage>
</organism>
<feature type="region of interest" description="Disordered" evidence="1">
    <location>
        <begin position="106"/>
        <end position="177"/>
    </location>
</feature>
<feature type="region of interest" description="Disordered" evidence="1">
    <location>
        <begin position="228"/>
        <end position="276"/>
    </location>
</feature>
<feature type="region of interest" description="Disordered" evidence="1">
    <location>
        <begin position="16"/>
        <end position="50"/>
    </location>
</feature>
<evidence type="ECO:0000313" key="2">
    <source>
        <dbReference type="EMBL" id="KTB34286.1"/>
    </source>
</evidence>
<dbReference type="AlphaFoldDB" id="A0A0W0FD75"/>
<proteinExistence type="predicted"/>
<protein>
    <submittedName>
        <fullName evidence="2">Uncharacterized protein</fullName>
    </submittedName>
</protein>
<accession>A0A0W0FD75</accession>
<feature type="compositionally biased region" description="Polar residues" evidence="1">
    <location>
        <begin position="115"/>
        <end position="137"/>
    </location>
</feature>
<dbReference type="Proteomes" id="UP000054988">
    <property type="component" value="Unassembled WGS sequence"/>
</dbReference>
<evidence type="ECO:0000313" key="3">
    <source>
        <dbReference type="Proteomes" id="UP000054988"/>
    </source>
</evidence>
<comment type="caution">
    <text evidence="2">The sequence shown here is derived from an EMBL/GenBank/DDBJ whole genome shotgun (WGS) entry which is preliminary data.</text>
</comment>
<reference evidence="2 3" key="1">
    <citation type="submission" date="2015-12" db="EMBL/GenBank/DDBJ databases">
        <title>Draft genome sequence of Moniliophthora roreri, the causal agent of frosty pod rot of cacao.</title>
        <authorList>
            <person name="Aime M.C."/>
            <person name="Diaz-Valderrama J.R."/>
            <person name="Kijpornyongpan T."/>
            <person name="Phillips-Mora W."/>
        </authorList>
    </citation>
    <scope>NUCLEOTIDE SEQUENCE [LARGE SCALE GENOMIC DNA]</scope>
    <source>
        <strain evidence="2 3">MCA 2952</strain>
    </source>
</reference>
<gene>
    <name evidence="2" type="ORF">WG66_13137</name>
</gene>
<name>A0A0W0FD75_MONRR</name>
<dbReference type="EMBL" id="LATX01002096">
    <property type="protein sequence ID" value="KTB34286.1"/>
    <property type="molecule type" value="Genomic_DNA"/>
</dbReference>